<evidence type="ECO:0000313" key="1">
    <source>
        <dbReference type="EMBL" id="MXO73835.1"/>
    </source>
</evidence>
<accession>A0A6I4TC76</accession>
<gene>
    <name evidence="1" type="ORF">GRI40_01175</name>
</gene>
<dbReference type="Proteomes" id="UP000439522">
    <property type="component" value="Unassembled WGS sequence"/>
</dbReference>
<evidence type="ECO:0008006" key="3">
    <source>
        <dbReference type="Google" id="ProtNLM"/>
    </source>
</evidence>
<name>A0A6I4TC76_9SPHN</name>
<proteinExistence type="predicted"/>
<organism evidence="1 2">
    <name type="scientific">Tsuneonella aeria</name>
    <dbReference type="NCBI Taxonomy" id="1837929"/>
    <lineage>
        <taxon>Bacteria</taxon>
        <taxon>Pseudomonadati</taxon>
        <taxon>Pseudomonadota</taxon>
        <taxon>Alphaproteobacteria</taxon>
        <taxon>Sphingomonadales</taxon>
        <taxon>Erythrobacteraceae</taxon>
        <taxon>Tsuneonella</taxon>
    </lineage>
</organism>
<comment type="caution">
    <text evidence="1">The sequence shown here is derived from an EMBL/GenBank/DDBJ whole genome shotgun (WGS) entry which is preliminary data.</text>
</comment>
<keyword evidence="2" id="KW-1185">Reference proteome</keyword>
<evidence type="ECO:0000313" key="2">
    <source>
        <dbReference type="Proteomes" id="UP000439522"/>
    </source>
</evidence>
<dbReference type="EMBL" id="WTZA01000001">
    <property type="protein sequence ID" value="MXO73835.1"/>
    <property type="molecule type" value="Genomic_DNA"/>
</dbReference>
<dbReference type="OrthoDB" id="7428721at2"/>
<dbReference type="RefSeq" id="WP_160609648.1">
    <property type="nucleotide sequence ID" value="NZ_WTZA01000001.1"/>
</dbReference>
<protein>
    <recommendedName>
        <fullName evidence="3">Lipoprotein</fullName>
    </recommendedName>
</protein>
<reference evidence="1 2" key="1">
    <citation type="submission" date="2019-12" db="EMBL/GenBank/DDBJ databases">
        <title>Genomic-based taxomic classification of the family Erythrobacteraceae.</title>
        <authorList>
            <person name="Xu L."/>
        </authorList>
    </citation>
    <scope>NUCLEOTIDE SEQUENCE [LARGE SCALE GENOMIC DNA]</scope>
    <source>
        <strain evidence="1 2">100921-2</strain>
    </source>
</reference>
<dbReference type="PROSITE" id="PS51257">
    <property type="entry name" value="PROKAR_LIPOPROTEIN"/>
    <property type="match status" value="1"/>
</dbReference>
<dbReference type="AlphaFoldDB" id="A0A6I4TC76"/>
<sequence>MGRALFASLAVLALGACETTNSHDWIGGPGTSFDQAERTCLAMVESVAKEADRRDFFIGCMQALGWTPRPGASIAV</sequence>